<feature type="signal peptide" evidence="1">
    <location>
        <begin position="1"/>
        <end position="19"/>
    </location>
</feature>
<dbReference type="RefSeq" id="WP_323578425.1">
    <property type="nucleotide sequence ID" value="NZ_JAYGJQ010000003.1"/>
</dbReference>
<sequence>MNKIVLTAALLTITHMAFAFDATSETMASISEEIFFTTAITSVGSEATSFSTSDVQKIEARKILNEIQEYNQTGSITVLVAEKIAIIQSKDNSLSIDESVDVLIKTAEIILAK</sequence>
<comment type="caution">
    <text evidence="2">The sequence shown here is derived from an EMBL/GenBank/DDBJ whole genome shotgun (WGS) entry which is preliminary data.</text>
</comment>
<keyword evidence="1" id="KW-0732">Signal</keyword>
<evidence type="ECO:0000256" key="1">
    <source>
        <dbReference type="SAM" id="SignalP"/>
    </source>
</evidence>
<keyword evidence="3" id="KW-1185">Reference proteome</keyword>
<organism evidence="2 3">
    <name type="scientific">Bacteriovorax antarcticus</name>
    <dbReference type="NCBI Taxonomy" id="3088717"/>
    <lineage>
        <taxon>Bacteria</taxon>
        <taxon>Pseudomonadati</taxon>
        <taxon>Bdellovibrionota</taxon>
        <taxon>Bacteriovoracia</taxon>
        <taxon>Bacteriovoracales</taxon>
        <taxon>Bacteriovoracaceae</taxon>
        <taxon>Bacteriovorax</taxon>
    </lineage>
</organism>
<proteinExistence type="predicted"/>
<feature type="chain" id="PRO_5046040786" evidence="1">
    <location>
        <begin position="20"/>
        <end position="113"/>
    </location>
</feature>
<accession>A0ABU5VYK3</accession>
<dbReference type="Proteomes" id="UP001302274">
    <property type="component" value="Unassembled WGS sequence"/>
</dbReference>
<evidence type="ECO:0000313" key="2">
    <source>
        <dbReference type="EMBL" id="MEA9358143.1"/>
    </source>
</evidence>
<dbReference type="EMBL" id="JAYGJQ010000003">
    <property type="protein sequence ID" value="MEA9358143.1"/>
    <property type="molecule type" value="Genomic_DNA"/>
</dbReference>
<gene>
    <name evidence="2" type="ORF">SHI21_18055</name>
</gene>
<reference evidence="2 3" key="1">
    <citation type="submission" date="2023-11" db="EMBL/GenBank/DDBJ databases">
        <title>A Novel Polar Bacteriovorax (B. antarcticus) Isolated from the Biocrust in Antarctica.</title>
        <authorList>
            <person name="Mun W."/>
            <person name="Choi S.Y."/>
            <person name="Mitchell R.J."/>
        </authorList>
    </citation>
    <scope>NUCLEOTIDE SEQUENCE [LARGE SCALE GENOMIC DNA]</scope>
    <source>
        <strain evidence="2 3">PP10</strain>
    </source>
</reference>
<name>A0ABU5VYK3_9BACT</name>
<evidence type="ECO:0000313" key="3">
    <source>
        <dbReference type="Proteomes" id="UP001302274"/>
    </source>
</evidence>
<protein>
    <submittedName>
        <fullName evidence="2">Uncharacterized protein</fullName>
    </submittedName>
</protein>